<evidence type="ECO:0000313" key="1">
    <source>
        <dbReference type="EMBL" id="KAH8008186.1"/>
    </source>
</evidence>
<name>A0ACB8FRZ1_9SAUR</name>
<evidence type="ECO:0000313" key="2">
    <source>
        <dbReference type="Proteomes" id="UP000827872"/>
    </source>
</evidence>
<comment type="caution">
    <text evidence="1">The sequence shown here is derived from an EMBL/GenBank/DDBJ whole genome shotgun (WGS) entry which is preliminary data.</text>
</comment>
<dbReference type="Proteomes" id="UP000827872">
    <property type="component" value="Linkage Group LG06"/>
</dbReference>
<organism evidence="1 2">
    <name type="scientific">Sphaerodactylus townsendi</name>
    <dbReference type="NCBI Taxonomy" id="933632"/>
    <lineage>
        <taxon>Eukaryota</taxon>
        <taxon>Metazoa</taxon>
        <taxon>Chordata</taxon>
        <taxon>Craniata</taxon>
        <taxon>Vertebrata</taxon>
        <taxon>Euteleostomi</taxon>
        <taxon>Lepidosauria</taxon>
        <taxon>Squamata</taxon>
        <taxon>Bifurcata</taxon>
        <taxon>Gekkota</taxon>
        <taxon>Sphaerodactylidae</taxon>
        <taxon>Sphaerodactylus</taxon>
    </lineage>
</organism>
<protein>
    <submittedName>
        <fullName evidence="1">Uncharacterized protein</fullName>
    </submittedName>
</protein>
<proteinExistence type="predicted"/>
<reference evidence="1" key="1">
    <citation type="submission" date="2021-08" db="EMBL/GenBank/DDBJ databases">
        <title>The first chromosome-level gecko genome reveals the dynamic sex chromosomes of Neotropical dwarf geckos (Sphaerodactylidae: Sphaerodactylus).</title>
        <authorList>
            <person name="Pinto B.J."/>
            <person name="Keating S.E."/>
            <person name="Gamble T."/>
        </authorList>
    </citation>
    <scope>NUCLEOTIDE SEQUENCE</scope>
    <source>
        <strain evidence="1">TG3544</strain>
    </source>
</reference>
<sequence length="326" mass="37336">MKILEVLDLIACLFILLTGLPSNLLAFYTFLLKASKKPTPIDILLLNLTISDILLLLFLPFKMLEVTSIMVWSLPTLLCPLTDYFLYGSIYISILFLMAVSMDRYLAVAHPIKYKLKRRPIYAVVASIFMWLLVSSHYSFVYLAMHQDSNGSLSHSSNISDCYDNFFPEVIFPLRLEICLIFFWLPFMVTLFCYVNVIQILNSLPNLPKRKKQRAIGLAVATLLSFVFCFGPFNISHLVGFIQKQGPPWRMECFLLSTLNACLDPVIFYFSSKAIRETFTRFWNGKCRKIQTLLPWCNGPCCRGPPDNDEGERAGPFSSSSLQIFY</sequence>
<gene>
    <name evidence="1" type="ORF">K3G42_028220</name>
</gene>
<keyword evidence="2" id="KW-1185">Reference proteome</keyword>
<dbReference type="EMBL" id="CM037619">
    <property type="protein sequence ID" value="KAH8008186.1"/>
    <property type="molecule type" value="Genomic_DNA"/>
</dbReference>
<accession>A0ACB8FRZ1</accession>